<accession>A0ACB8GET2</accession>
<evidence type="ECO:0000313" key="2">
    <source>
        <dbReference type="Proteomes" id="UP000827872"/>
    </source>
</evidence>
<sequence length="179" mass="19216">MTGVFHNRKLGWLYNNRTKRQASPRRLLGNLASQAGSPPRGIMAVFIHQLFLLAADLMFASALSFLFSAVGCLGLTGLVAYVVVLSFRSGVMQKAQKRISRKKEAVLSTVSSSCVGQTAGKMLGLVGSRGTATGSRRQAPVLEEEYCSDLNLKQLPAGEKKCPTATETLTGSHLSRTDV</sequence>
<dbReference type="EMBL" id="CM037614">
    <property type="protein sequence ID" value="KAH8017995.1"/>
    <property type="molecule type" value="Genomic_DNA"/>
</dbReference>
<name>A0ACB8GET2_9SAUR</name>
<organism evidence="1 2">
    <name type="scientific">Sphaerodactylus townsendi</name>
    <dbReference type="NCBI Taxonomy" id="933632"/>
    <lineage>
        <taxon>Eukaryota</taxon>
        <taxon>Metazoa</taxon>
        <taxon>Chordata</taxon>
        <taxon>Craniata</taxon>
        <taxon>Vertebrata</taxon>
        <taxon>Euteleostomi</taxon>
        <taxon>Lepidosauria</taxon>
        <taxon>Squamata</taxon>
        <taxon>Bifurcata</taxon>
        <taxon>Gekkota</taxon>
        <taxon>Sphaerodactylidae</taxon>
        <taxon>Sphaerodactylus</taxon>
    </lineage>
</organism>
<protein>
    <submittedName>
        <fullName evidence="1">Uncharacterized protein</fullName>
    </submittedName>
</protein>
<evidence type="ECO:0000313" key="1">
    <source>
        <dbReference type="EMBL" id="KAH8017995.1"/>
    </source>
</evidence>
<proteinExistence type="predicted"/>
<keyword evidence="2" id="KW-1185">Reference proteome</keyword>
<gene>
    <name evidence="1" type="ORF">K3G42_033473</name>
</gene>
<comment type="caution">
    <text evidence="1">The sequence shown here is derived from an EMBL/GenBank/DDBJ whole genome shotgun (WGS) entry which is preliminary data.</text>
</comment>
<reference evidence="1" key="1">
    <citation type="submission" date="2021-08" db="EMBL/GenBank/DDBJ databases">
        <title>The first chromosome-level gecko genome reveals the dynamic sex chromosomes of Neotropical dwarf geckos (Sphaerodactylidae: Sphaerodactylus).</title>
        <authorList>
            <person name="Pinto B.J."/>
            <person name="Keating S.E."/>
            <person name="Gamble T."/>
        </authorList>
    </citation>
    <scope>NUCLEOTIDE SEQUENCE</scope>
    <source>
        <strain evidence="1">TG3544</strain>
    </source>
</reference>
<dbReference type="Proteomes" id="UP000827872">
    <property type="component" value="Linkage Group LG01"/>
</dbReference>